<dbReference type="RefSeq" id="WP_089393294.1">
    <property type="nucleotide sequence ID" value="NZ_FNEC01000016.1"/>
</dbReference>
<sequence>MWHASGYLGLFASAFGAATLLPLQSEALLVALLLAGQHAAPALLLVATLGNVAGSALNWVLGRYLEHWRDKRWFPVSAERLAKVQGTYHRYGRWSLLLSWAPLIGDPLTVVAGLMREPFWSFLLIVAFAKAARYGVLYAMTLGWA</sequence>
<keyword evidence="1" id="KW-1133">Transmembrane helix</keyword>
<feature type="transmembrane region" description="Helical" evidence="1">
    <location>
        <begin position="41"/>
        <end position="61"/>
    </location>
</feature>
<dbReference type="Proteomes" id="UP000199693">
    <property type="component" value="Unassembled WGS sequence"/>
</dbReference>
<proteinExistence type="predicted"/>
<dbReference type="GO" id="GO:0005886">
    <property type="term" value="C:plasma membrane"/>
    <property type="evidence" value="ECO:0007669"/>
    <property type="project" value="UniProtKB-ARBA"/>
</dbReference>
<dbReference type="InterPro" id="IPR051311">
    <property type="entry name" value="DedA_domain"/>
</dbReference>
<organism evidence="3 6">
    <name type="scientific">Pseudomonas delhiensis</name>
    <dbReference type="NCBI Taxonomy" id="366289"/>
    <lineage>
        <taxon>Bacteria</taxon>
        <taxon>Pseudomonadati</taxon>
        <taxon>Pseudomonadota</taxon>
        <taxon>Gammaproteobacteria</taxon>
        <taxon>Pseudomonadales</taxon>
        <taxon>Pseudomonadaceae</taxon>
        <taxon>Pseudomonas</taxon>
    </lineage>
</organism>
<evidence type="ECO:0000313" key="5">
    <source>
        <dbReference type="Proteomes" id="UP000198309"/>
    </source>
</evidence>
<feature type="transmembrane region" description="Helical" evidence="1">
    <location>
        <begin position="120"/>
        <end position="140"/>
    </location>
</feature>
<protein>
    <submittedName>
        <fullName evidence="3">Membrane protein YqaA, SNARE-associated domain</fullName>
    </submittedName>
</protein>
<accession>A0A239M0N7</accession>
<dbReference type="Pfam" id="PF09335">
    <property type="entry name" value="VTT_dom"/>
    <property type="match status" value="1"/>
</dbReference>
<evidence type="ECO:0000259" key="2">
    <source>
        <dbReference type="Pfam" id="PF09335"/>
    </source>
</evidence>
<feature type="domain" description="VTT" evidence="2">
    <location>
        <begin position="28"/>
        <end position="138"/>
    </location>
</feature>
<dbReference type="PANTHER" id="PTHR42709">
    <property type="entry name" value="ALKALINE PHOSPHATASE LIKE PROTEIN"/>
    <property type="match status" value="1"/>
</dbReference>
<dbReference type="InterPro" id="IPR032816">
    <property type="entry name" value="VTT_dom"/>
</dbReference>
<keyword evidence="5" id="KW-1185">Reference proteome</keyword>
<reference evidence="3 6" key="1">
    <citation type="submission" date="2016-10" db="EMBL/GenBank/DDBJ databases">
        <authorList>
            <person name="de Groot N.N."/>
        </authorList>
    </citation>
    <scope>NUCLEOTIDE SEQUENCE [LARGE SCALE GENOMIC DNA]</scope>
    <source>
        <strain evidence="3 6">CCM 7361</strain>
    </source>
</reference>
<gene>
    <name evidence="3" type="ORF">SAMN05216189_101641</name>
    <name evidence="4" type="ORF">SAMN06295949_12341</name>
</gene>
<dbReference type="PANTHER" id="PTHR42709:SF4">
    <property type="entry name" value="INNER MEMBRANE PROTEIN YQAA"/>
    <property type="match status" value="1"/>
</dbReference>
<evidence type="ECO:0000313" key="3">
    <source>
        <dbReference type="EMBL" id="SDJ38355.1"/>
    </source>
</evidence>
<keyword evidence="1" id="KW-0472">Membrane</keyword>
<dbReference type="AlphaFoldDB" id="A0A239M0N7"/>
<dbReference type="EMBL" id="FZPC01000023">
    <property type="protein sequence ID" value="SNT36397.1"/>
    <property type="molecule type" value="Genomic_DNA"/>
</dbReference>
<evidence type="ECO:0000313" key="4">
    <source>
        <dbReference type="EMBL" id="SNT36397.1"/>
    </source>
</evidence>
<dbReference type="EMBL" id="FNEC01000016">
    <property type="protein sequence ID" value="SDJ38355.1"/>
    <property type="molecule type" value="Genomic_DNA"/>
</dbReference>
<dbReference type="Proteomes" id="UP000198309">
    <property type="component" value="Unassembled WGS sequence"/>
</dbReference>
<reference evidence="4 5" key="2">
    <citation type="submission" date="2017-06" db="EMBL/GenBank/DDBJ databases">
        <authorList>
            <person name="Varghese N."/>
            <person name="Submissions S."/>
        </authorList>
    </citation>
    <scope>NUCLEOTIDE SEQUENCE [LARGE SCALE GENOMIC DNA]</scope>
    <source>
        <strain evidence="4 5">RLD-1</strain>
    </source>
</reference>
<evidence type="ECO:0000256" key="1">
    <source>
        <dbReference type="SAM" id="Phobius"/>
    </source>
</evidence>
<keyword evidence="1" id="KW-0812">Transmembrane</keyword>
<evidence type="ECO:0000313" key="6">
    <source>
        <dbReference type="Proteomes" id="UP000199693"/>
    </source>
</evidence>
<name>A0A239M0N7_9PSED</name>